<evidence type="ECO:0000313" key="5">
    <source>
        <dbReference type="Proteomes" id="UP000777784"/>
    </source>
</evidence>
<dbReference type="Proteomes" id="UP000777784">
    <property type="component" value="Unassembled WGS sequence"/>
</dbReference>
<organism evidence="4 5">
    <name type="scientific">Eiseniibacteriota bacterium</name>
    <dbReference type="NCBI Taxonomy" id="2212470"/>
    <lineage>
        <taxon>Bacteria</taxon>
        <taxon>Candidatus Eiseniibacteriota</taxon>
    </lineage>
</organism>
<dbReference type="AlphaFoldDB" id="A0A948RXU5"/>
<feature type="domain" description="Multidrug resistance protein MdtA-like C-terminal permuted SH3" evidence="3">
    <location>
        <begin position="329"/>
        <end position="372"/>
    </location>
</feature>
<dbReference type="EMBL" id="JAHJDP010000065">
    <property type="protein sequence ID" value="MBU2691547.1"/>
    <property type="molecule type" value="Genomic_DNA"/>
</dbReference>
<comment type="caution">
    <text evidence="4">The sequence shown here is derived from an EMBL/GenBank/DDBJ whole genome shotgun (WGS) entry which is preliminary data.</text>
</comment>
<dbReference type="Gene3D" id="2.40.50.100">
    <property type="match status" value="1"/>
</dbReference>
<name>A0A948RXU5_UNCEI</name>
<keyword evidence="1" id="KW-0175">Coiled coil</keyword>
<dbReference type="Gene3D" id="2.40.420.20">
    <property type="match status" value="1"/>
</dbReference>
<feature type="coiled-coil region" evidence="1">
    <location>
        <begin position="98"/>
        <end position="132"/>
    </location>
</feature>
<gene>
    <name evidence="4" type="ORF">KJ970_11525</name>
</gene>
<proteinExistence type="predicted"/>
<dbReference type="GO" id="GO:1990281">
    <property type="term" value="C:efflux pump complex"/>
    <property type="evidence" value="ECO:0007669"/>
    <property type="project" value="TreeGrafter"/>
</dbReference>
<dbReference type="Gene3D" id="2.40.30.170">
    <property type="match status" value="1"/>
</dbReference>
<dbReference type="InterPro" id="IPR058627">
    <property type="entry name" value="MdtA-like_C"/>
</dbReference>
<keyword evidence="2" id="KW-0812">Transmembrane</keyword>
<evidence type="ECO:0000313" key="4">
    <source>
        <dbReference type="EMBL" id="MBU2691547.1"/>
    </source>
</evidence>
<feature type="transmembrane region" description="Helical" evidence="2">
    <location>
        <begin position="7"/>
        <end position="29"/>
    </location>
</feature>
<keyword evidence="2" id="KW-0472">Membrane</keyword>
<dbReference type="PANTHER" id="PTHR30469">
    <property type="entry name" value="MULTIDRUG RESISTANCE PROTEIN MDTA"/>
    <property type="match status" value="1"/>
</dbReference>
<evidence type="ECO:0000256" key="1">
    <source>
        <dbReference type="SAM" id="Coils"/>
    </source>
</evidence>
<keyword evidence="2" id="KW-1133">Transmembrane helix</keyword>
<dbReference type="Pfam" id="PF25967">
    <property type="entry name" value="RND-MFP_C"/>
    <property type="match status" value="1"/>
</dbReference>
<dbReference type="GO" id="GO:0015562">
    <property type="term" value="F:efflux transmembrane transporter activity"/>
    <property type="evidence" value="ECO:0007669"/>
    <property type="project" value="TreeGrafter"/>
</dbReference>
<protein>
    <submittedName>
        <fullName evidence="4">HlyD family efflux transporter periplasmic adaptor subunit</fullName>
    </submittedName>
</protein>
<dbReference type="SUPFAM" id="SSF111369">
    <property type="entry name" value="HlyD-like secretion proteins"/>
    <property type="match status" value="1"/>
</dbReference>
<reference evidence="4" key="1">
    <citation type="submission" date="2021-05" db="EMBL/GenBank/DDBJ databases">
        <title>Energy efficiency and biological interactions define the core microbiome of deep oligotrophic groundwater.</title>
        <authorList>
            <person name="Mehrshad M."/>
            <person name="Lopez-Fernandez M."/>
            <person name="Bell E."/>
            <person name="Bernier-Latmani R."/>
            <person name="Bertilsson S."/>
            <person name="Dopson M."/>
        </authorList>
    </citation>
    <scope>NUCLEOTIDE SEQUENCE</scope>
    <source>
        <strain evidence="4">Modern_marine.mb.64</strain>
    </source>
</reference>
<evidence type="ECO:0000259" key="3">
    <source>
        <dbReference type="Pfam" id="PF25967"/>
    </source>
</evidence>
<dbReference type="Gene3D" id="1.10.287.470">
    <property type="entry name" value="Helix hairpin bin"/>
    <property type="match status" value="1"/>
</dbReference>
<evidence type="ECO:0000256" key="2">
    <source>
        <dbReference type="SAM" id="Phobius"/>
    </source>
</evidence>
<sequence>MAVNRRFHILGPLLVVIVMIVIMAVFLNLRKKPVITPRNGGGALVEVIEAKIADRRVVIEGAGTVAPRYEVTVMPQVNGRVNWVSPKLVAGGEFREGEEFLRIEAADYELAVQQAEAQVAQAEFQLDVARANATIARGEWDLIVSTRKNSGSGSTGSQEPNPLVLHQPQLRQAEADLALAHAALSTAQLNLDRTHLYAPFDCRVRRQSIAPGQVVGPANAVAVLYATDLVEIEVGLPIADLEWIHVPGDTALVTLDTGQKKFTWKGISHRARGVVDEIGCLERLVVRLENPSHQMDDHAPELSIGSPVTVQIQGRMLKNIIPIPRSSIRENSMVWIMTAENTLEIRPVTIHRMTPTEALIADGLAQGEKVILTPLSGAAPGMRLRTISPKERS</sequence>
<dbReference type="PANTHER" id="PTHR30469:SF12">
    <property type="entry name" value="MULTIDRUG RESISTANCE PROTEIN MDTA"/>
    <property type="match status" value="1"/>
</dbReference>
<accession>A0A948RXU5</accession>